<dbReference type="Gene3D" id="3.60.130.30">
    <property type="match status" value="1"/>
</dbReference>
<feature type="region of interest" description="Disordered" evidence="1">
    <location>
        <begin position="1"/>
        <end position="21"/>
    </location>
</feature>
<feature type="domain" description="B30.2/SPRY" evidence="2">
    <location>
        <begin position="131"/>
        <end position="342"/>
    </location>
</feature>
<dbReference type="InterPro" id="IPR001870">
    <property type="entry name" value="B30.2/SPRY"/>
</dbReference>
<proteinExistence type="predicted"/>
<feature type="compositionally biased region" description="Low complexity" evidence="1">
    <location>
        <begin position="77"/>
        <end position="91"/>
    </location>
</feature>
<dbReference type="InterPro" id="IPR043136">
    <property type="entry name" value="B30.2/SPRY_sf"/>
</dbReference>
<sequence length="613" mass="68965">MGLHPSRPCTLETEGKARQSESDLRSLPSRWIFFLDPASLLRLQVAPVRLDQELEQWAWKEICATELSLSSSSRLHPTGSTPGAGSSSSQLRSSSLRWDWRRAFYDLDLSRLNELRATSQDYEFLPSLYGEPACAPEGVSFATRGGRTVDCSLNPRYLGRDRCLLARWPLSAALAATAVAKGPGDAVAYRRVGYYEVTIGNENEHEAVLPCISVGLCSPRFSRYAVARQQAGWDSESWALHSDDGLLFHASNRGYPFDSLSGCATSFGPSDTLGCGIYQAPEEGSAGLEEVAKAPRKIFYTLNGTLLGFAFDLDLPADVPLWPCVGLDTKQWLSFNFGSEPFKFDLDELSPLEVTLKTPFDSLAGAPNRLGASEDMLHALRKYRNWLPRNKRKVAQQMPKTGICQGFTLGLTTDYKVGGQGTPVISKATRAHPGLAEALCRGCRSANPEFHFTSIQVNLNTKYGMHTDGFDAGPSRMIALGNFSKGHLWLHDCRRNHWSLVDVRNTWIAFDGREFHLTEDWEGPERYSLVFFTNHLWDELLPEAQTQLLNLGFHWPRESHVFREELEWPDRRQRSALRSWRRSQLTFRWRRRLAMLSDAFQGLSIWTKGDVEC</sequence>
<dbReference type="InterPro" id="IPR003877">
    <property type="entry name" value="SPRY_dom"/>
</dbReference>
<evidence type="ECO:0000259" key="2">
    <source>
        <dbReference type="PROSITE" id="PS50188"/>
    </source>
</evidence>
<dbReference type="SUPFAM" id="SSF49899">
    <property type="entry name" value="Concanavalin A-like lectins/glucanases"/>
    <property type="match status" value="1"/>
</dbReference>
<evidence type="ECO:0000313" key="4">
    <source>
        <dbReference type="Proteomes" id="UP001642484"/>
    </source>
</evidence>
<evidence type="ECO:0000256" key="1">
    <source>
        <dbReference type="SAM" id="MobiDB-lite"/>
    </source>
</evidence>
<dbReference type="InterPro" id="IPR044736">
    <property type="entry name" value="Gid1/RanBPM/SPLA_SPRY"/>
</dbReference>
<protein>
    <recommendedName>
        <fullName evidence="2">B30.2/SPRY domain-containing protein</fullName>
    </recommendedName>
</protein>
<dbReference type="PANTHER" id="PTHR12864">
    <property type="entry name" value="RAN BINDING PROTEIN 9-RELATED"/>
    <property type="match status" value="1"/>
</dbReference>
<dbReference type="SMART" id="SM00449">
    <property type="entry name" value="SPRY"/>
    <property type="match status" value="1"/>
</dbReference>
<reference evidence="3 4" key="1">
    <citation type="submission" date="2024-02" db="EMBL/GenBank/DDBJ databases">
        <authorList>
            <person name="Chen Y."/>
            <person name="Shah S."/>
            <person name="Dougan E. K."/>
            <person name="Thang M."/>
            <person name="Chan C."/>
        </authorList>
    </citation>
    <scope>NUCLEOTIDE SEQUENCE [LARGE SCALE GENOMIC DNA]</scope>
</reference>
<feature type="region of interest" description="Disordered" evidence="1">
    <location>
        <begin position="72"/>
        <end position="91"/>
    </location>
</feature>
<dbReference type="Gene3D" id="2.60.120.920">
    <property type="match status" value="1"/>
</dbReference>
<dbReference type="Proteomes" id="UP001642484">
    <property type="component" value="Unassembled WGS sequence"/>
</dbReference>
<dbReference type="CDD" id="cd12885">
    <property type="entry name" value="SPRY_RanBP_like"/>
    <property type="match status" value="1"/>
</dbReference>
<dbReference type="PROSITE" id="PS50188">
    <property type="entry name" value="B302_SPRY"/>
    <property type="match status" value="1"/>
</dbReference>
<accession>A0ABP0HFD6</accession>
<name>A0ABP0HFD6_9DINO</name>
<dbReference type="InterPro" id="IPR013320">
    <property type="entry name" value="ConA-like_dom_sf"/>
</dbReference>
<organism evidence="3 4">
    <name type="scientific">Durusdinium trenchii</name>
    <dbReference type="NCBI Taxonomy" id="1381693"/>
    <lineage>
        <taxon>Eukaryota</taxon>
        <taxon>Sar</taxon>
        <taxon>Alveolata</taxon>
        <taxon>Dinophyceae</taxon>
        <taxon>Suessiales</taxon>
        <taxon>Symbiodiniaceae</taxon>
        <taxon>Durusdinium</taxon>
    </lineage>
</organism>
<dbReference type="EMBL" id="CAXAMN010000481">
    <property type="protein sequence ID" value="CAK8988933.1"/>
    <property type="molecule type" value="Genomic_DNA"/>
</dbReference>
<dbReference type="InterPro" id="IPR050618">
    <property type="entry name" value="Ubq-SigPath_Reg"/>
</dbReference>
<gene>
    <name evidence="3" type="ORF">CCMP2556_LOCUS1457</name>
</gene>
<comment type="caution">
    <text evidence="3">The sequence shown here is derived from an EMBL/GenBank/DDBJ whole genome shotgun (WGS) entry which is preliminary data.</text>
</comment>
<keyword evidence="4" id="KW-1185">Reference proteome</keyword>
<dbReference type="Pfam" id="PF00622">
    <property type="entry name" value="SPRY"/>
    <property type="match status" value="1"/>
</dbReference>
<evidence type="ECO:0000313" key="3">
    <source>
        <dbReference type="EMBL" id="CAK8988933.1"/>
    </source>
</evidence>